<accession>A0AAW1C5J7</accession>
<dbReference type="Proteomes" id="UP001474421">
    <property type="component" value="Unassembled WGS sequence"/>
</dbReference>
<keyword evidence="2" id="KW-1185">Reference proteome</keyword>
<dbReference type="EMBL" id="JAOTOJ010000001">
    <property type="protein sequence ID" value="KAK9408963.1"/>
    <property type="molecule type" value="Genomic_DNA"/>
</dbReference>
<proteinExistence type="predicted"/>
<organism evidence="1 2">
    <name type="scientific">Crotalus adamanteus</name>
    <name type="common">Eastern diamondback rattlesnake</name>
    <dbReference type="NCBI Taxonomy" id="8729"/>
    <lineage>
        <taxon>Eukaryota</taxon>
        <taxon>Metazoa</taxon>
        <taxon>Chordata</taxon>
        <taxon>Craniata</taxon>
        <taxon>Vertebrata</taxon>
        <taxon>Euteleostomi</taxon>
        <taxon>Lepidosauria</taxon>
        <taxon>Squamata</taxon>
        <taxon>Bifurcata</taxon>
        <taxon>Unidentata</taxon>
        <taxon>Episquamata</taxon>
        <taxon>Toxicofera</taxon>
        <taxon>Serpentes</taxon>
        <taxon>Colubroidea</taxon>
        <taxon>Viperidae</taxon>
        <taxon>Crotalinae</taxon>
        <taxon>Crotalus</taxon>
    </lineage>
</organism>
<sequence length="173" mass="19536">MDLQLHTPRIQEYSETTLQPGVPTVRRHLCYCVVFAHLQRNTNPRASVGPQPNRLTKQPDRFLTPERPSQVATTTRFDPLAESTMKSLKARFKKSDVNLGGKQVGWMATRYFLGGTMKQICFCAASPFVSQDWNKNDEKLLQAVELNDADRVSSLLLRKSLVPTKLDMEGKSA</sequence>
<reference evidence="1 2" key="1">
    <citation type="journal article" date="2024" name="Proc. Natl. Acad. Sci. U.S.A.">
        <title>The genetic regulatory architecture and epigenomic basis for age-related changes in rattlesnake venom.</title>
        <authorList>
            <person name="Hogan M.P."/>
            <person name="Holding M.L."/>
            <person name="Nystrom G.S."/>
            <person name="Colston T.J."/>
            <person name="Bartlett D.A."/>
            <person name="Mason A.J."/>
            <person name="Ellsworth S.A."/>
            <person name="Rautsaw R.M."/>
            <person name="Lawrence K.C."/>
            <person name="Strickland J.L."/>
            <person name="He B."/>
            <person name="Fraser P."/>
            <person name="Margres M.J."/>
            <person name="Gilbert D.M."/>
            <person name="Gibbs H.L."/>
            <person name="Parkinson C.L."/>
            <person name="Rokyta D.R."/>
        </authorList>
    </citation>
    <scope>NUCLEOTIDE SEQUENCE [LARGE SCALE GENOMIC DNA]</scope>
    <source>
        <strain evidence="1">DRR0105</strain>
    </source>
</reference>
<evidence type="ECO:0000313" key="1">
    <source>
        <dbReference type="EMBL" id="KAK9408963.1"/>
    </source>
</evidence>
<dbReference type="AlphaFoldDB" id="A0AAW1C5J7"/>
<comment type="caution">
    <text evidence="1">The sequence shown here is derived from an EMBL/GenBank/DDBJ whole genome shotgun (WGS) entry which is preliminary data.</text>
</comment>
<gene>
    <name evidence="1" type="ORF">NXF25_000138</name>
</gene>
<evidence type="ECO:0000313" key="2">
    <source>
        <dbReference type="Proteomes" id="UP001474421"/>
    </source>
</evidence>
<protein>
    <submittedName>
        <fullName evidence="1">Ankyrin repeat domain-containing protein 24</fullName>
    </submittedName>
</protein>
<name>A0AAW1C5J7_CROAD</name>